<accession>A0A8K0CQW6</accession>
<dbReference type="Proteomes" id="UP000801492">
    <property type="component" value="Unassembled WGS sequence"/>
</dbReference>
<sequence>MAKRKTDQIDPQKLKEDRENFQQKIISNIQILKEETKITINQQNNQIIEVIQKAAKPYKATWKRAKKLSNKTKELLARRRELITQDKRQKVEYAERNKTARKIAKEDIKQHNTRKAIE</sequence>
<proteinExistence type="predicted"/>
<evidence type="ECO:0000313" key="2">
    <source>
        <dbReference type="Proteomes" id="UP000801492"/>
    </source>
</evidence>
<keyword evidence="2" id="KW-1185">Reference proteome</keyword>
<gene>
    <name evidence="1" type="ORF">ILUMI_16647</name>
</gene>
<organism evidence="1 2">
    <name type="scientific">Ignelater luminosus</name>
    <name type="common">Cucubano</name>
    <name type="synonym">Pyrophorus luminosus</name>
    <dbReference type="NCBI Taxonomy" id="2038154"/>
    <lineage>
        <taxon>Eukaryota</taxon>
        <taxon>Metazoa</taxon>
        <taxon>Ecdysozoa</taxon>
        <taxon>Arthropoda</taxon>
        <taxon>Hexapoda</taxon>
        <taxon>Insecta</taxon>
        <taxon>Pterygota</taxon>
        <taxon>Neoptera</taxon>
        <taxon>Endopterygota</taxon>
        <taxon>Coleoptera</taxon>
        <taxon>Polyphaga</taxon>
        <taxon>Elateriformia</taxon>
        <taxon>Elateroidea</taxon>
        <taxon>Elateridae</taxon>
        <taxon>Agrypninae</taxon>
        <taxon>Pyrophorini</taxon>
        <taxon>Ignelater</taxon>
    </lineage>
</organism>
<evidence type="ECO:0000313" key="1">
    <source>
        <dbReference type="EMBL" id="KAF2889526.1"/>
    </source>
</evidence>
<reference evidence="1" key="1">
    <citation type="submission" date="2019-08" db="EMBL/GenBank/DDBJ databases">
        <title>The genome of the North American firefly Photinus pyralis.</title>
        <authorList>
            <consortium name="Photinus pyralis genome working group"/>
            <person name="Fallon T.R."/>
            <person name="Sander Lower S.E."/>
            <person name="Weng J.-K."/>
        </authorList>
    </citation>
    <scope>NUCLEOTIDE SEQUENCE</scope>
    <source>
        <strain evidence="1">TRF0915ILg1</strain>
        <tissue evidence="1">Whole body</tissue>
    </source>
</reference>
<comment type="caution">
    <text evidence="1">The sequence shown here is derived from an EMBL/GenBank/DDBJ whole genome shotgun (WGS) entry which is preliminary data.</text>
</comment>
<dbReference type="AlphaFoldDB" id="A0A8K0CQW6"/>
<name>A0A8K0CQW6_IGNLU</name>
<protein>
    <submittedName>
        <fullName evidence="1">Uncharacterized protein</fullName>
    </submittedName>
</protein>
<dbReference type="EMBL" id="VTPC01065706">
    <property type="protein sequence ID" value="KAF2889526.1"/>
    <property type="molecule type" value="Genomic_DNA"/>
</dbReference>